<organism evidence="12 14">
    <name type="scientific">Punica granatum</name>
    <name type="common">Pomegranate</name>
    <dbReference type="NCBI Taxonomy" id="22663"/>
    <lineage>
        <taxon>Eukaryota</taxon>
        <taxon>Viridiplantae</taxon>
        <taxon>Streptophyta</taxon>
        <taxon>Embryophyta</taxon>
        <taxon>Tracheophyta</taxon>
        <taxon>Spermatophyta</taxon>
        <taxon>Magnoliopsida</taxon>
        <taxon>eudicotyledons</taxon>
        <taxon>Gunneridae</taxon>
        <taxon>Pentapetalae</taxon>
        <taxon>rosids</taxon>
        <taxon>malvids</taxon>
        <taxon>Myrtales</taxon>
        <taxon>Lythraceae</taxon>
        <taxon>Punica</taxon>
    </lineage>
</organism>
<evidence type="ECO:0000256" key="3">
    <source>
        <dbReference type="ARBA" id="ARBA00022737"/>
    </source>
</evidence>
<proteinExistence type="predicted"/>
<dbReference type="PROSITE" id="PS00028">
    <property type="entry name" value="ZINC_FINGER_C2H2_1"/>
    <property type="match status" value="2"/>
</dbReference>
<comment type="caution">
    <text evidence="12">The sequence shown here is derived from an EMBL/GenBank/DDBJ whole genome shotgun (WGS) entry which is preliminary data.</text>
</comment>
<dbReference type="Proteomes" id="UP000233551">
    <property type="component" value="Unassembled WGS sequence"/>
</dbReference>
<dbReference type="OrthoDB" id="6077919at2759"/>
<name>A0A218W7T0_PUNGR</name>
<keyword evidence="6" id="KW-0805">Transcription regulation</keyword>
<dbReference type="PANTHER" id="PTHR26374">
    <property type="entry name" value="ZINC FINGER PROTEIN ZAT5"/>
    <property type="match status" value="1"/>
</dbReference>
<evidence type="ECO:0000256" key="4">
    <source>
        <dbReference type="ARBA" id="ARBA00022771"/>
    </source>
</evidence>
<dbReference type="GeneID" id="116210334"/>
<evidence type="ECO:0000259" key="11">
    <source>
        <dbReference type="PROSITE" id="PS50157"/>
    </source>
</evidence>
<evidence type="ECO:0000256" key="6">
    <source>
        <dbReference type="ARBA" id="ARBA00023015"/>
    </source>
</evidence>
<evidence type="ECO:0000256" key="5">
    <source>
        <dbReference type="ARBA" id="ARBA00022833"/>
    </source>
</evidence>
<dbReference type="SMART" id="SM00355">
    <property type="entry name" value="ZnF_C2H2"/>
    <property type="match status" value="2"/>
</dbReference>
<gene>
    <name evidence="12" type="ORF">CDL15_Pgr025124</name>
    <name evidence="13" type="ORF">CRG98_000873</name>
</gene>
<feature type="domain" description="C2H2-type" evidence="11">
    <location>
        <begin position="116"/>
        <end position="143"/>
    </location>
</feature>
<evidence type="ECO:0000256" key="10">
    <source>
        <dbReference type="SAM" id="MobiDB-lite"/>
    </source>
</evidence>
<accession>A0A218W7T0</accession>
<keyword evidence="4 9" id="KW-0863">Zinc-finger</keyword>
<keyword evidence="15" id="KW-1185">Reference proteome</keyword>
<keyword evidence="3" id="KW-0677">Repeat</keyword>
<keyword evidence="8" id="KW-0539">Nucleus</keyword>
<dbReference type="STRING" id="22663.A0A218W7T0"/>
<feature type="compositionally biased region" description="Low complexity" evidence="10">
    <location>
        <begin position="31"/>
        <end position="46"/>
    </location>
</feature>
<feature type="region of interest" description="Disordered" evidence="10">
    <location>
        <begin position="221"/>
        <end position="241"/>
    </location>
</feature>
<keyword evidence="5" id="KW-0862">Zinc</keyword>
<evidence type="ECO:0000313" key="14">
    <source>
        <dbReference type="Proteomes" id="UP000197138"/>
    </source>
</evidence>
<evidence type="ECO:0000313" key="15">
    <source>
        <dbReference type="Proteomes" id="UP000233551"/>
    </source>
</evidence>
<reference evidence="13 15" key="3">
    <citation type="submission" date="2017-11" db="EMBL/GenBank/DDBJ databases">
        <title>De-novo sequencing of pomegranate (Punica granatum L.) genome.</title>
        <authorList>
            <person name="Akparov Z."/>
            <person name="Amiraslanov A."/>
            <person name="Hajiyeva S."/>
            <person name="Abbasov M."/>
            <person name="Kaur K."/>
            <person name="Hamwieh A."/>
            <person name="Solovyev V."/>
            <person name="Salamov A."/>
            <person name="Braich B."/>
            <person name="Kosarev P."/>
            <person name="Mahmoud A."/>
            <person name="Hajiyev E."/>
            <person name="Babayeva S."/>
            <person name="Izzatullayeva V."/>
            <person name="Mammadov A."/>
            <person name="Mammadov A."/>
            <person name="Sharifova S."/>
            <person name="Ojaghi J."/>
            <person name="Eynullazada K."/>
            <person name="Bayramov B."/>
            <person name="Abdulazimova A."/>
            <person name="Shahmuradov I."/>
        </authorList>
    </citation>
    <scope>NUCLEOTIDE SEQUENCE [LARGE SCALE GENOMIC DNA]</scope>
    <source>
        <strain evidence="13">AG2017</strain>
        <strain evidence="15">cv. AG2017</strain>
        <tissue evidence="13">Leaf</tissue>
    </source>
</reference>
<keyword evidence="2" id="KW-0479">Metal-binding</keyword>
<reference evidence="14" key="1">
    <citation type="journal article" date="2017" name="Plant J.">
        <title>The pomegranate (Punica granatum L.) genome and the genomics of punicalagin biosynthesis.</title>
        <authorList>
            <person name="Qin G."/>
            <person name="Xu C."/>
            <person name="Ming R."/>
            <person name="Tang H."/>
            <person name="Guyot R."/>
            <person name="Kramer E.M."/>
            <person name="Hu Y."/>
            <person name="Yi X."/>
            <person name="Qi Y."/>
            <person name="Xu X."/>
            <person name="Gao Z."/>
            <person name="Pan H."/>
            <person name="Jian J."/>
            <person name="Tian Y."/>
            <person name="Yue Z."/>
            <person name="Xu Y."/>
        </authorList>
    </citation>
    <scope>NUCLEOTIDE SEQUENCE [LARGE SCALE GENOMIC DNA]</scope>
    <source>
        <strain evidence="14">cv. Dabenzi</strain>
    </source>
</reference>
<dbReference type="InterPro" id="IPR013087">
    <property type="entry name" value="Znf_C2H2_type"/>
</dbReference>
<evidence type="ECO:0000256" key="7">
    <source>
        <dbReference type="ARBA" id="ARBA00023163"/>
    </source>
</evidence>
<dbReference type="PANTHER" id="PTHR26374:SF456">
    <property type="entry name" value="ZINC FINGER PROTEIN ZAT5-LIKE"/>
    <property type="match status" value="1"/>
</dbReference>
<dbReference type="AlphaFoldDB" id="A0A218W7T0"/>
<dbReference type="Gene3D" id="3.30.160.60">
    <property type="entry name" value="Classic Zinc Finger"/>
    <property type="match status" value="1"/>
</dbReference>
<evidence type="ECO:0000256" key="2">
    <source>
        <dbReference type="ARBA" id="ARBA00022723"/>
    </source>
</evidence>
<dbReference type="Pfam" id="PF13912">
    <property type="entry name" value="zf-C2H2_6"/>
    <property type="match status" value="2"/>
</dbReference>
<dbReference type="GO" id="GO:0005634">
    <property type="term" value="C:nucleus"/>
    <property type="evidence" value="ECO:0007669"/>
    <property type="project" value="UniProtKB-SubCell"/>
</dbReference>
<comment type="subcellular location">
    <subcellularLocation>
        <location evidence="1">Nucleus</location>
    </subcellularLocation>
</comment>
<protein>
    <recommendedName>
        <fullName evidence="11">C2H2-type domain-containing protein</fullName>
    </recommendedName>
</protein>
<sequence length="290" mass="31085">MENRPEQSLGLSDPSRVIKRQRARRPRHLPSPRGSTTPTAASSSSSVGGGDYNSVVDAAEGEDEDMANCLILLAQGDGTASPNDHQEHVAQEESIPQGVINSGVRSKKVSELGVVYECKTCNRVFPSFQALGGHRASHSKPTKANGMLLEDQLINRTRDHDHHQEGQIYRTNLSPGPTPVLGLPGMSLGARTGKVHECSVCGLEFASGQALGGHMRRHRSSSALMNSDEPAVSARPDDLNQKPRKFLALDLNLPAPEEDDDGDSIFGYGPGQPVPPPLFISASALVDCHY</sequence>
<dbReference type="EMBL" id="PGOL01000036">
    <property type="protein sequence ID" value="PKI78806.1"/>
    <property type="molecule type" value="Genomic_DNA"/>
</dbReference>
<dbReference type="GO" id="GO:0008270">
    <property type="term" value="F:zinc ion binding"/>
    <property type="evidence" value="ECO:0007669"/>
    <property type="project" value="UniProtKB-KW"/>
</dbReference>
<evidence type="ECO:0000313" key="13">
    <source>
        <dbReference type="EMBL" id="PKI78806.1"/>
    </source>
</evidence>
<evidence type="ECO:0000256" key="9">
    <source>
        <dbReference type="PROSITE-ProRule" id="PRU00042"/>
    </source>
</evidence>
<evidence type="ECO:0000313" key="12">
    <source>
        <dbReference type="EMBL" id="OWM68937.1"/>
    </source>
</evidence>
<feature type="compositionally biased region" description="Basic residues" evidence="10">
    <location>
        <begin position="17"/>
        <end position="30"/>
    </location>
</feature>
<dbReference type="Proteomes" id="UP000197138">
    <property type="component" value="Unassembled WGS sequence"/>
</dbReference>
<keyword evidence="7" id="KW-0804">Transcription</keyword>
<dbReference type="InterPro" id="IPR036236">
    <property type="entry name" value="Znf_C2H2_sf"/>
</dbReference>
<dbReference type="SUPFAM" id="SSF57667">
    <property type="entry name" value="beta-beta-alpha zinc fingers"/>
    <property type="match status" value="1"/>
</dbReference>
<evidence type="ECO:0000256" key="8">
    <source>
        <dbReference type="ARBA" id="ARBA00023242"/>
    </source>
</evidence>
<feature type="domain" description="C2H2-type" evidence="11">
    <location>
        <begin position="196"/>
        <end position="223"/>
    </location>
</feature>
<reference evidence="12" key="2">
    <citation type="submission" date="2017-06" db="EMBL/GenBank/DDBJ databases">
        <title>The pomegranate genome and the genomics of punicalagin biosynthesis.</title>
        <authorList>
            <person name="Xu C."/>
        </authorList>
    </citation>
    <scope>NUCLEOTIDE SEQUENCE [LARGE SCALE GENOMIC DNA]</scope>
    <source>
        <tissue evidence="12">Fresh leaf</tissue>
    </source>
</reference>
<evidence type="ECO:0000256" key="1">
    <source>
        <dbReference type="ARBA" id="ARBA00004123"/>
    </source>
</evidence>
<dbReference type="PROSITE" id="PS50157">
    <property type="entry name" value="ZINC_FINGER_C2H2_2"/>
    <property type="match status" value="2"/>
</dbReference>
<dbReference type="EMBL" id="MTKT01004939">
    <property type="protein sequence ID" value="OWM68937.1"/>
    <property type="molecule type" value="Genomic_DNA"/>
</dbReference>
<feature type="region of interest" description="Disordered" evidence="10">
    <location>
        <begin position="1"/>
        <end position="55"/>
    </location>
</feature>